<keyword evidence="1" id="KW-1133">Transmembrane helix</keyword>
<keyword evidence="1" id="KW-0472">Membrane</keyword>
<keyword evidence="3" id="KW-1185">Reference proteome</keyword>
<dbReference type="Proteomes" id="UP001550628">
    <property type="component" value="Unassembled WGS sequence"/>
</dbReference>
<feature type="transmembrane region" description="Helical" evidence="1">
    <location>
        <begin position="234"/>
        <end position="262"/>
    </location>
</feature>
<evidence type="ECO:0000313" key="2">
    <source>
        <dbReference type="EMBL" id="MEU1954664.1"/>
    </source>
</evidence>
<evidence type="ECO:0008006" key="4">
    <source>
        <dbReference type="Google" id="ProtNLM"/>
    </source>
</evidence>
<feature type="transmembrane region" description="Helical" evidence="1">
    <location>
        <begin position="268"/>
        <end position="289"/>
    </location>
</feature>
<proteinExistence type="predicted"/>
<accession>A0ABV2WUU1</accession>
<protein>
    <recommendedName>
        <fullName evidence="4">HTTM domain-containing protein</fullName>
    </recommendedName>
</protein>
<sequence>MLDSVRDDPVLASTLLSILLGVGLFIEACVHIKRGYLFSYRPISYLYFRVRAGRPARIRRFLPGATAYQLMFITRMVAASALIFGQAPRVALIIVAAITFLETRLYFNFHSAFFVLLSVSLLFSPVAEGGVLHLLSYESTVPFRYAEGSPSLGLSMAGMLLLSLYWGGVRRKANRSFVSGNVIVATLNFLESETEHRRHHDSALPASWRKYFANLEPGSPMPMLLTSTVLSMEILIPIGLMFSCTQAFAIGAGMVLHGAFFLLFPGTLASFSIVTLASYVSIINVSGALGL</sequence>
<feature type="transmembrane region" description="Helical" evidence="1">
    <location>
        <begin position="90"/>
        <end position="107"/>
    </location>
</feature>
<comment type="caution">
    <text evidence="2">The sequence shown here is derived from an EMBL/GenBank/DDBJ whole genome shotgun (WGS) entry which is preliminary data.</text>
</comment>
<name>A0ABV2WUU1_9NOCA</name>
<feature type="transmembrane region" description="Helical" evidence="1">
    <location>
        <begin position="114"/>
        <end position="136"/>
    </location>
</feature>
<reference evidence="2 3" key="1">
    <citation type="submission" date="2024-06" db="EMBL/GenBank/DDBJ databases">
        <title>The Natural Products Discovery Center: Release of the First 8490 Sequenced Strains for Exploring Actinobacteria Biosynthetic Diversity.</title>
        <authorList>
            <person name="Kalkreuter E."/>
            <person name="Kautsar S.A."/>
            <person name="Yang D."/>
            <person name="Bader C.D."/>
            <person name="Teijaro C.N."/>
            <person name="Fluegel L."/>
            <person name="Davis C.M."/>
            <person name="Simpson J.R."/>
            <person name="Lauterbach L."/>
            <person name="Steele A.D."/>
            <person name="Gui C."/>
            <person name="Meng S."/>
            <person name="Li G."/>
            <person name="Viehrig K."/>
            <person name="Ye F."/>
            <person name="Su P."/>
            <person name="Kiefer A.F."/>
            <person name="Nichols A."/>
            <person name="Cepeda A.J."/>
            <person name="Yan W."/>
            <person name="Fan B."/>
            <person name="Jiang Y."/>
            <person name="Adhikari A."/>
            <person name="Zheng C.-J."/>
            <person name="Schuster L."/>
            <person name="Cowan T.M."/>
            <person name="Smanski M.J."/>
            <person name="Chevrette M.G."/>
            <person name="De Carvalho L.P.S."/>
            <person name="Shen B."/>
        </authorList>
    </citation>
    <scope>NUCLEOTIDE SEQUENCE [LARGE SCALE GENOMIC DNA]</scope>
    <source>
        <strain evidence="2 3">NPDC019708</strain>
    </source>
</reference>
<feature type="transmembrane region" description="Helical" evidence="1">
    <location>
        <begin position="148"/>
        <end position="167"/>
    </location>
</feature>
<keyword evidence="1" id="KW-0812">Transmembrane</keyword>
<evidence type="ECO:0000256" key="1">
    <source>
        <dbReference type="SAM" id="Phobius"/>
    </source>
</evidence>
<feature type="transmembrane region" description="Helical" evidence="1">
    <location>
        <begin position="12"/>
        <end position="32"/>
    </location>
</feature>
<organism evidence="2 3">
    <name type="scientific">Nocardia rhamnosiphila</name>
    <dbReference type="NCBI Taxonomy" id="426716"/>
    <lineage>
        <taxon>Bacteria</taxon>
        <taxon>Bacillati</taxon>
        <taxon>Actinomycetota</taxon>
        <taxon>Actinomycetes</taxon>
        <taxon>Mycobacteriales</taxon>
        <taxon>Nocardiaceae</taxon>
        <taxon>Nocardia</taxon>
    </lineage>
</organism>
<dbReference type="EMBL" id="JBEYBF010000016">
    <property type="protein sequence ID" value="MEU1954664.1"/>
    <property type="molecule type" value="Genomic_DNA"/>
</dbReference>
<evidence type="ECO:0000313" key="3">
    <source>
        <dbReference type="Proteomes" id="UP001550628"/>
    </source>
</evidence>
<feature type="transmembrane region" description="Helical" evidence="1">
    <location>
        <begin position="61"/>
        <end position="84"/>
    </location>
</feature>
<dbReference type="RefSeq" id="WP_356957678.1">
    <property type="nucleotide sequence ID" value="NZ_JBEYBD010000010.1"/>
</dbReference>
<gene>
    <name evidence="2" type="ORF">ABZ510_22690</name>
</gene>